<organism evidence="3 4">
    <name type="scientific">Streptomyces boncukensis</name>
    <dbReference type="NCBI Taxonomy" id="2711219"/>
    <lineage>
        <taxon>Bacteria</taxon>
        <taxon>Bacillati</taxon>
        <taxon>Actinomycetota</taxon>
        <taxon>Actinomycetes</taxon>
        <taxon>Kitasatosporales</taxon>
        <taxon>Streptomycetaceae</taxon>
        <taxon>Streptomyces</taxon>
    </lineage>
</organism>
<name>A0A6G4X057_9ACTN</name>
<dbReference type="SMART" id="SM00530">
    <property type="entry name" value="HTH_XRE"/>
    <property type="match status" value="1"/>
</dbReference>
<reference evidence="3 4" key="1">
    <citation type="submission" date="2020-02" db="EMBL/GenBank/DDBJ databases">
        <title>Whole-genome analyses of novel actinobacteria.</title>
        <authorList>
            <person name="Sahin N."/>
            <person name="Tatar D."/>
        </authorList>
    </citation>
    <scope>NUCLEOTIDE SEQUENCE [LARGE SCALE GENOMIC DNA]</scope>
    <source>
        <strain evidence="3 4">SB3404</strain>
    </source>
</reference>
<dbReference type="Gene3D" id="1.10.260.40">
    <property type="entry name" value="lambda repressor-like DNA-binding domains"/>
    <property type="match status" value="1"/>
</dbReference>
<dbReference type="RefSeq" id="WP_165299938.1">
    <property type="nucleotide sequence ID" value="NZ_JAAKZZ010000181.1"/>
</dbReference>
<evidence type="ECO:0000313" key="4">
    <source>
        <dbReference type="Proteomes" id="UP000477722"/>
    </source>
</evidence>
<evidence type="ECO:0000256" key="1">
    <source>
        <dbReference type="ARBA" id="ARBA00023125"/>
    </source>
</evidence>
<evidence type="ECO:0000259" key="2">
    <source>
        <dbReference type="PROSITE" id="PS50943"/>
    </source>
</evidence>
<dbReference type="InterPro" id="IPR011051">
    <property type="entry name" value="RmlC_Cupin_sf"/>
</dbReference>
<dbReference type="GO" id="GO:0003700">
    <property type="term" value="F:DNA-binding transcription factor activity"/>
    <property type="evidence" value="ECO:0007669"/>
    <property type="project" value="TreeGrafter"/>
</dbReference>
<dbReference type="InterPro" id="IPR010982">
    <property type="entry name" value="Lambda_DNA-bd_dom_sf"/>
</dbReference>
<dbReference type="PANTHER" id="PTHR46797">
    <property type="entry name" value="HTH-TYPE TRANSCRIPTIONAL REGULATOR"/>
    <property type="match status" value="1"/>
</dbReference>
<proteinExistence type="predicted"/>
<comment type="caution">
    <text evidence="3">The sequence shown here is derived from an EMBL/GenBank/DDBJ whole genome shotgun (WGS) entry which is preliminary data.</text>
</comment>
<keyword evidence="4" id="KW-1185">Reference proteome</keyword>
<dbReference type="GO" id="GO:0005829">
    <property type="term" value="C:cytosol"/>
    <property type="evidence" value="ECO:0007669"/>
    <property type="project" value="TreeGrafter"/>
</dbReference>
<keyword evidence="1" id="KW-0238">DNA-binding</keyword>
<gene>
    <name evidence="3" type="ORF">G5C65_18330</name>
</gene>
<dbReference type="Gene3D" id="2.60.120.10">
    <property type="entry name" value="Jelly Rolls"/>
    <property type="match status" value="1"/>
</dbReference>
<accession>A0A6G4X057</accession>
<dbReference type="GO" id="GO:0003677">
    <property type="term" value="F:DNA binding"/>
    <property type="evidence" value="ECO:0007669"/>
    <property type="project" value="UniProtKB-KW"/>
</dbReference>
<protein>
    <submittedName>
        <fullName evidence="3">Helix-turn-helix domain-containing protein</fullName>
    </submittedName>
</protein>
<dbReference type="InterPro" id="IPR014710">
    <property type="entry name" value="RmlC-like_jellyroll"/>
</dbReference>
<dbReference type="Pfam" id="PF01381">
    <property type="entry name" value="HTH_3"/>
    <property type="match status" value="1"/>
</dbReference>
<dbReference type="AlphaFoldDB" id="A0A6G4X057"/>
<dbReference type="PROSITE" id="PS50943">
    <property type="entry name" value="HTH_CROC1"/>
    <property type="match status" value="1"/>
</dbReference>
<dbReference type="SUPFAM" id="SSF47413">
    <property type="entry name" value="lambda repressor-like DNA-binding domains"/>
    <property type="match status" value="1"/>
</dbReference>
<dbReference type="InterPro" id="IPR013096">
    <property type="entry name" value="Cupin_2"/>
</dbReference>
<dbReference type="InterPro" id="IPR001387">
    <property type="entry name" value="Cro/C1-type_HTH"/>
</dbReference>
<feature type="domain" description="HTH cro/C1-type" evidence="2">
    <location>
        <begin position="15"/>
        <end position="69"/>
    </location>
</feature>
<sequence>MEDDETVLQNVGPRLRRIRQARGVTLTELANRTGLIPSTISRIERGQTRPTLEQLLPLARTYGVALDELVAAPATGDPRVHLRLVRKHGLTFVPLGMQSGGLQAYKVIYPPAFQLPPPRYHSHPGREWFYVLSGTVQLVLDSTRTELAAGEAAEFSTDVPHWIGNAREDMPSETIAIYGPQGERLHVTDV</sequence>
<dbReference type="InterPro" id="IPR050807">
    <property type="entry name" value="TransReg_Diox_bact_type"/>
</dbReference>
<dbReference type="CDD" id="cd02209">
    <property type="entry name" value="cupin_XRE_C"/>
    <property type="match status" value="1"/>
</dbReference>
<dbReference type="EMBL" id="JAAKZZ010000181">
    <property type="protein sequence ID" value="NGO70270.1"/>
    <property type="molecule type" value="Genomic_DNA"/>
</dbReference>
<dbReference type="Pfam" id="PF07883">
    <property type="entry name" value="Cupin_2"/>
    <property type="match status" value="1"/>
</dbReference>
<dbReference type="Proteomes" id="UP000477722">
    <property type="component" value="Unassembled WGS sequence"/>
</dbReference>
<dbReference type="SUPFAM" id="SSF51182">
    <property type="entry name" value="RmlC-like cupins"/>
    <property type="match status" value="1"/>
</dbReference>
<evidence type="ECO:0000313" key="3">
    <source>
        <dbReference type="EMBL" id="NGO70270.1"/>
    </source>
</evidence>
<dbReference type="CDD" id="cd00093">
    <property type="entry name" value="HTH_XRE"/>
    <property type="match status" value="1"/>
</dbReference>
<dbReference type="PANTHER" id="PTHR46797:SF1">
    <property type="entry name" value="METHYLPHOSPHONATE SYNTHASE"/>
    <property type="match status" value="1"/>
</dbReference>